<dbReference type="FunFam" id="3.40.50.720:FF:000010">
    <property type="entry name" value="Malate dehydrogenase"/>
    <property type="match status" value="1"/>
</dbReference>
<evidence type="ECO:0000256" key="3">
    <source>
        <dbReference type="ARBA" id="ARBA00019899"/>
    </source>
</evidence>
<feature type="domain" description="Lactate/malate dehydrogenase N-terminal" evidence="6">
    <location>
        <begin position="94"/>
        <end position="240"/>
    </location>
</feature>
<organism evidence="8">
    <name type="scientific">Timema monikensis</name>
    <dbReference type="NCBI Taxonomy" id="170555"/>
    <lineage>
        <taxon>Eukaryota</taxon>
        <taxon>Metazoa</taxon>
        <taxon>Ecdysozoa</taxon>
        <taxon>Arthropoda</taxon>
        <taxon>Hexapoda</taxon>
        <taxon>Insecta</taxon>
        <taxon>Pterygota</taxon>
        <taxon>Neoptera</taxon>
        <taxon>Polyneoptera</taxon>
        <taxon>Phasmatodea</taxon>
        <taxon>Timematodea</taxon>
        <taxon>Timematoidea</taxon>
        <taxon>Timematidae</taxon>
        <taxon>Timema</taxon>
    </lineage>
</organism>
<dbReference type="SUPFAM" id="SSF51735">
    <property type="entry name" value="NAD(P)-binding Rossmann-fold domains"/>
    <property type="match status" value="1"/>
</dbReference>
<keyword evidence="5" id="KW-0520">NAD</keyword>
<evidence type="ECO:0000256" key="1">
    <source>
        <dbReference type="ARBA" id="ARBA00009613"/>
    </source>
</evidence>
<dbReference type="GO" id="GO:0006108">
    <property type="term" value="P:malate metabolic process"/>
    <property type="evidence" value="ECO:0007669"/>
    <property type="project" value="InterPro"/>
</dbReference>
<name>A0A7R9E2P7_9NEOP</name>
<evidence type="ECO:0000313" key="8">
    <source>
        <dbReference type="EMBL" id="CAD7425292.1"/>
    </source>
</evidence>
<dbReference type="Gene3D" id="3.90.110.10">
    <property type="entry name" value="Lactate dehydrogenase/glycoside hydrolase, family 4, C-terminal"/>
    <property type="match status" value="1"/>
</dbReference>
<dbReference type="NCBIfam" id="TIGR01759">
    <property type="entry name" value="MalateDH-SF1"/>
    <property type="match status" value="1"/>
</dbReference>
<dbReference type="InterPro" id="IPR022383">
    <property type="entry name" value="Lactate/malate_DH_C"/>
</dbReference>
<dbReference type="SUPFAM" id="SSF56327">
    <property type="entry name" value="LDH C-terminal domain-like"/>
    <property type="match status" value="1"/>
</dbReference>
<dbReference type="Pfam" id="PF00056">
    <property type="entry name" value="Ldh_1_N"/>
    <property type="match status" value="1"/>
</dbReference>
<reference evidence="8" key="1">
    <citation type="submission" date="2020-11" db="EMBL/GenBank/DDBJ databases">
        <authorList>
            <person name="Tran Van P."/>
        </authorList>
    </citation>
    <scope>NUCLEOTIDE SEQUENCE</scope>
</reference>
<evidence type="ECO:0000256" key="2">
    <source>
        <dbReference type="ARBA" id="ARBA00012995"/>
    </source>
</evidence>
<dbReference type="InterPro" id="IPR011274">
    <property type="entry name" value="Malate_DH_NAD-dep_euk"/>
</dbReference>
<proteinExistence type="inferred from homology"/>
<dbReference type="NCBIfam" id="NF003916">
    <property type="entry name" value="PRK05442.1"/>
    <property type="match status" value="1"/>
</dbReference>
<dbReference type="InterPro" id="IPR010945">
    <property type="entry name" value="Malate_DH_type2"/>
</dbReference>
<evidence type="ECO:0000259" key="6">
    <source>
        <dbReference type="Pfam" id="PF00056"/>
    </source>
</evidence>
<dbReference type="InterPro" id="IPR036291">
    <property type="entry name" value="NAD(P)-bd_dom_sf"/>
</dbReference>
<dbReference type="Gene3D" id="3.40.50.720">
    <property type="entry name" value="NAD(P)-binding Rossmann-like Domain"/>
    <property type="match status" value="1"/>
</dbReference>
<keyword evidence="4" id="KW-0560">Oxidoreductase</keyword>
<protein>
    <recommendedName>
        <fullName evidence="3">Malate dehydrogenase, cytoplasmic</fullName>
        <ecNumber evidence="2">1.1.1.37</ecNumber>
    </recommendedName>
</protein>
<dbReference type="InterPro" id="IPR001236">
    <property type="entry name" value="Lactate/malate_DH_N"/>
</dbReference>
<dbReference type="Pfam" id="PF02866">
    <property type="entry name" value="Ldh_1_C"/>
    <property type="match status" value="1"/>
</dbReference>
<comment type="similarity">
    <text evidence="1">Belongs to the LDH/MDH superfamily. MDH type 2 family.</text>
</comment>
<evidence type="ECO:0000259" key="7">
    <source>
        <dbReference type="Pfam" id="PF02866"/>
    </source>
</evidence>
<feature type="domain" description="Lactate/malate dehydrogenase C-terminal" evidence="7">
    <location>
        <begin position="244"/>
        <end position="390"/>
    </location>
</feature>
<dbReference type="EMBL" id="OB792918">
    <property type="protein sequence ID" value="CAD7425292.1"/>
    <property type="molecule type" value="Genomic_DNA"/>
</dbReference>
<gene>
    <name evidence="8" type="ORF">TMSB3V08_LOCUS2208</name>
</gene>
<dbReference type="CDD" id="cd01336">
    <property type="entry name" value="MDH_cytoplasmic_cytosolic"/>
    <property type="match status" value="1"/>
</dbReference>
<evidence type="ECO:0000256" key="5">
    <source>
        <dbReference type="ARBA" id="ARBA00023027"/>
    </source>
</evidence>
<dbReference type="NCBIfam" id="TIGR01758">
    <property type="entry name" value="MDH_euk_cyt"/>
    <property type="match status" value="1"/>
</dbReference>
<sequence>MEKKRLESFDWLEMATNCEVDGSIFDWLEMASNVWPMNLAQNHLCGRLDYGISDEVSRHCVAFRVPQGDVEMSSIAADCPHQRCDFKTRASPIRVVVTGAAGQIAYSLIYQIAKGDVFGSNQPISLLLLDIPPMMGVLEGVVMEINDCALHLVQEVIPTDDPAVAFKDVDAAFLVGSMPRKQGMERKDLLSANVKIFKVQGEALDKHAKKNVKVLVVGNPANTNALICSKYAPSIPRENFTAMTRLDQNRGKAQIAARLKTNVGNIKNVIIWGNHSATQVPDVRSATVTVGGSTIGVYEAVKDDAWLQGDFINTIQKRGAAVIAARKMSSAMSAAKAAGDHMRDIWQGTPPGEFVSMGVISDGSYGAPKDIVFSFPVNIQNKEWKIVQVMFDTVNHTFLNDSRRNCLDKTFIMNSFQPVAGFIGNCSCLDFKVDIQEQGLTVDSKLQPLLEATGKELQEERSEALEVCEH</sequence>
<dbReference type="PANTHER" id="PTHR23382">
    <property type="entry name" value="MALATE DEHYDROGENASE"/>
    <property type="match status" value="1"/>
</dbReference>
<dbReference type="FunFam" id="3.90.110.10:FF:000002">
    <property type="entry name" value="Malate dehydrogenase"/>
    <property type="match status" value="1"/>
</dbReference>
<evidence type="ECO:0000256" key="4">
    <source>
        <dbReference type="ARBA" id="ARBA00023002"/>
    </source>
</evidence>
<accession>A0A7R9E2P7</accession>
<dbReference type="EC" id="1.1.1.37" evidence="2"/>
<dbReference type="InterPro" id="IPR015955">
    <property type="entry name" value="Lactate_DH/Glyco_Ohase_4_C"/>
</dbReference>
<dbReference type="AlphaFoldDB" id="A0A7R9E2P7"/>
<dbReference type="GO" id="GO:0030060">
    <property type="term" value="F:L-malate dehydrogenase (NAD+) activity"/>
    <property type="evidence" value="ECO:0007669"/>
    <property type="project" value="UniProtKB-EC"/>
</dbReference>